<organism evidence="3 4">
    <name type="scientific">Microseira wollei NIES-4236</name>
    <dbReference type="NCBI Taxonomy" id="2530354"/>
    <lineage>
        <taxon>Bacteria</taxon>
        <taxon>Bacillati</taxon>
        <taxon>Cyanobacteriota</taxon>
        <taxon>Cyanophyceae</taxon>
        <taxon>Oscillatoriophycideae</taxon>
        <taxon>Aerosakkonematales</taxon>
        <taxon>Aerosakkonemataceae</taxon>
        <taxon>Microseira</taxon>
    </lineage>
</organism>
<accession>A0AAV3XJE4</accession>
<keyword evidence="4" id="KW-1185">Reference proteome</keyword>
<evidence type="ECO:0000259" key="2">
    <source>
        <dbReference type="Pfam" id="PF13482"/>
    </source>
</evidence>
<gene>
    <name evidence="3" type="ORF">MiSe_43680</name>
</gene>
<dbReference type="InterPro" id="IPR019993">
    <property type="entry name" value="RecB_nuclease_TM0106_put"/>
</dbReference>
<reference evidence="3" key="1">
    <citation type="submission" date="2019-10" db="EMBL/GenBank/DDBJ databases">
        <title>Draft genome sequece of Microseira wollei NIES-4236.</title>
        <authorList>
            <person name="Yamaguchi H."/>
            <person name="Suzuki S."/>
            <person name="Kawachi M."/>
        </authorList>
    </citation>
    <scope>NUCLEOTIDE SEQUENCE</scope>
    <source>
        <strain evidence="3">NIES-4236</strain>
    </source>
</reference>
<feature type="region of interest" description="Disordered" evidence="1">
    <location>
        <begin position="101"/>
        <end position="130"/>
    </location>
</feature>
<protein>
    <recommendedName>
        <fullName evidence="2">YprB ribonuclease H-like domain-containing protein</fullName>
    </recommendedName>
</protein>
<proteinExistence type="predicted"/>
<dbReference type="InterPro" id="IPR038720">
    <property type="entry name" value="YprB_RNase_H-like_dom"/>
</dbReference>
<feature type="domain" description="YprB ribonuclease H-like" evidence="2">
    <location>
        <begin position="374"/>
        <end position="545"/>
    </location>
</feature>
<evidence type="ECO:0000313" key="4">
    <source>
        <dbReference type="Proteomes" id="UP001050975"/>
    </source>
</evidence>
<dbReference type="SUPFAM" id="SSF53098">
    <property type="entry name" value="Ribonuclease H-like"/>
    <property type="match status" value="1"/>
</dbReference>
<dbReference type="EMBL" id="BLAY01000069">
    <property type="protein sequence ID" value="GET39597.1"/>
    <property type="molecule type" value="Genomic_DNA"/>
</dbReference>
<sequence length="556" mass="63905">MLLTAELLLSYQRCERRAFLDVYGDPEQLDPIGDFHLKLQQDRFAQERTVLAGKIYRQPEYRKGDWQAGARATLELMHQGVEAIYQGVLLAQLSSDRVWDEEDSCSLPSNDDQEDAVTQRRGDGSSENFPVSECQSFRLSSSPRHGVPPSPRLLPHTAMQQAGKVEAPRFVTLLSCADLLVKQPGESIFGDWCYVPYQIELGKRPKQDYQIIAAFHAFVLAAVQESLPETAWLILRDRPPYQVNLPKVMPKMQGVLHECIALLQQQEEPEVFISRQRCNLCRWYSHCYALAQFEQHLSLIPGVSPSRYSYLRSLNLTTVESLAGADVDWLEPTIERDIAIQLVRQAQSVWQNKVILSDSPPFAADALPTAPIELYFDIEAEPDINLDYLLGVLVVDRAAKTEKFYPFLAERPEDEGLIWEQFLELVSCYPDAPIFHFCDYEVETVKRLAKCYKTPYDQVKSIQARFVDIHSRVKQAVTLPVQSYALKHIARWLGFEWQNPQANGQLCIYWYDQWLKVSDRHYLDAILRYNEDDCRATLLVKDWLVNLIEDSQQNPA</sequence>
<comment type="caution">
    <text evidence="3">The sequence shown here is derived from an EMBL/GenBank/DDBJ whole genome shotgun (WGS) entry which is preliminary data.</text>
</comment>
<dbReference type="Proteomes" id="UP001050975">
    <property type="component" value="Unassembled WGS sequence"/>
</dbReference>
<dbReference type="NCBIfam" id="TIGR03491">
    <property type="entry name" value="TM0106 family RecB-like putative nuclease"/>
    <property type="match status" value="1"/>
</dbReference>
<name>A0AAV3XJE4_9CYAN</name>
<dbReference type="Pfam" id="PF13482">
    <property type="entry name" value="RNase_H_2"/>
    <property type="match status" value="1"/>
</dbReference>
<dbReference type="InterPro" id="IPR012337">
    <property type="entry name" value="RNaseH-like_sf"/>
</dbReference>
<evidence type="ECO:0000256" key="1">
    <source>
        <dbReference type="SAM" id="MobiDB-lite"/>
    </source>
</evidence>
<dbReference type="AlphaFoldDB" id="A0AAV3XJE4"/>
<evidence type="ECO:0000313" key="3">
    <source>
        <dbReference type="EMBL" id="GET39597.1"/>
    </source>
</evidence>